<feature type="region of interest" description="Disordered" evidence="1">
    <location>
        <begin position="1"/>
        <end position="22"/>
    </location>
</feature>
<organism evidence="2 3">
    <name type="scientific">Acorus calamus</name>
    <name type="common">Sweet flag</name>
    <dbReference type="NCBI Taxonomy" id="4465"/>
    <lineage>
        <taxon>Eukaryota</taxon>
        <taxon>Viridiplantae</taxon>
        <taxon>Streptophyta</taxon>
        <taxon>Embryophyta</taxon>
        <taxon>Tracheophyta</taxon>
        <taxon>Spermatophyta</taxon>
        <taxon>Magnoliopsida</taxon>
        <taxon>Liliopsida</taxon>
        <taxon>Acoraceae</taxon>
        <taxon>Acorus</taxon>
    </lineage>
</organism>
<sequence>MSVENNNGITYANGLSASTKRKGRGKTVMTDYWTCKMAKLPIEWNELGKPVGDAAKTLSSYIGVVTRSGLLPLDIPD</sequence>
<accession>A0AAV9D6T7</accession>
<dbReference type="EMBL" id="JAUJYO010000015">
    <property type="protein sequence ID" value="KAK1296449.1"/>
    <property type="molecule type" value="Genomic_DNA"/>
</dbReference>
<reference evidence="2" key="2">
    <citation type="submission" date="2023-06" db="EMBL/GenBank/DDBJ databases">
        <authorList>
            <person name="Ma L."/>
            <person name="Liu K.-W."/>
            <person name="Li Z."/>
            <person name="Hsiao Y.-Y."/>
            <person name="Qi Y."/>
            <person name="Fu T."/>
            <person name="Tang G."/>
            <person name="Zhang D."/>
            <person name="Sun W.-H."/>
            <person name="Liu D.-K."/>
            <person name="Li Y."/>
            <person name="Chen G.-Z."/>
            <person name="Liu X.-D."/>
            <person name="Liao X.-Y."/>
            <person name="Jiang Y.-T."/>
            <person name="Yu X."/>
            <person name="Hao Y."/>
            <person name="Huang J."/>
            <person name="Zhao X.-W."/>
            <person name="Ke S."/>
            <person name="Chen Y.-Y."/>
            <person name="Wu W.-L."/>
            <person name="Hsu J.-L."/>
            <person name="Lin Y.-F."/>
            <person name="Huang M.-D."/>
            <person name="Li C.-Y."/>
            <person name="Huang L."/>
            <person name="Wang Z.-W."/>
            <person name="Zhao X."/>
            <person name="Zhong W.-Y."/>
            <person name="Peng D.-H."/>
            <person name="Ahmad S."/>
            <person name="Lan S."/>
            <person name="Zhang J.-S."/>
            <person name="Tsai W.-C."/>
            <person name="Van De Peer Y."/>
            <person name="Liu Z.-J."/>
        </authorList>
    </citation>
    <scope>NUCLEOTIDE SEQUENCE</scope>
    <source>
        <strain evidence="2">CP</strain>
        <tissue evidence="2">Leaves</tissue>
    </source>
</reference>
<evidence type="ECO:0000256" key="1">
    <source>
        <dbReference type="SAM" id="MobiDB-lite"/>
    </source>
</evidence>
<proteinExistence type="predicted"/>
<protein>
    <submittedName>
        <fullName evidence="2">Uncharacterized protein</fullName>
    </submittedName>
</protein>
<dbReference type="Proteomes" id="UP001180020">
    <property type="component" value="Unassembled WGS sequence"/>
</dbReference>
<comment type="caution">
    <text evidence="2">The sequence shown here is derived from an EMBL/GenBank/DDBJ whole genome shotgun (WGS) entry which is preliminary data.</text>
</comment>
<feature type="compositionally biased region" description="Polar residues" evidence="1">
    <location>
        <begin position="1"/>
        <end position="18"/>
    </location>
</feature>
<gene>
    <name evidence="2" type="ORF">QJS10_CPB15g00903</name>
</gene>
<evidence type="ECO:0000313" key="3">
    <source>
        <dbReference type="Proteomes" id="UP001180020"/>
    </source>
</evidence>
<evidence type="ECO:0000313" key="2">
    <source>
        <dbReference type="EMBL" id="KAK1296449.1"/>
    </source>
</evidence>
<reference evidence="2" key="1">
    <citation type="journal article" date="2023" name="Nat. Commun.">
        <title>Diploid and tetraploid genomes of Acorus and the evolution of monocots.</title>
        <authorList>
            <person name="Ma L."/>
            <person name="Liu K.W."/>
            <person name="Li Z."/>
            <person name="Hsiao Y.Y."/>
            <person name="Qi Y."/>
            <person name="Fu T."/>
            <person name="Tang G.D."/>
            <person name="Zhang D."/>
            <person name="Sun W.H."/>
            <person name="Liu D.K."/>
            <person name="Li Y."/>
            <person name="Chen G.Z."/>
            <person name="Liu X.D."/>
            <person name="Liao X.Y."/>
            <person name="Jiang Y.T."/>
            <person name="Yu X."/>
            <person name="Hao Y."/>
            <person name="Huang J."/>
            <person name="Zhao X.W."/>
            <person name="Ke S."/>
            <person name="Chen Y.Y."/>
            <person name="Wu W.L."/>
            <person name="Hsu J.L."/>
            <person name="Lin Y.F."/>
            <person name="Huang M.D."/>
            <person name="Li C.Y."/>
            <person name="Huang L."/>
            <person name="Wang Z.W."/>
            <person name="Zhao X."/>
            <person name="Zhong W.Y."/>
            <person name="Peng D.H."/>
            <person name="Ahmad S."/>
            <person name="Lan S."/>
            <person name="Zhang J.S."/>
            <person name="Tsai W.C."/>
            <person name="Van de Peer Y."/>
            <person name="Liu Z.J."/>
        </authorList>
    </citation>
    <scope>NUCLEOTIDE SEQUENCE</scope>
    <source>
        <strain evidence="2">CP</strain>
    </source>
</reference>
<keyword evidence="3" id="KW-1185">Reference proteome</keyword>
<dbReference type="AlphaFoldDB" id="A0AAV9D6T7"/>
<name>A0AAV9D6T7_ACOCL</name>